<protein>
    <recommendedName>
        <fullName evidence="3">Guanine nucleotide exchange factor rei</fullName>
    </recommendedName>
</protein>
<dbReference type="InterPro" id="IPR007940">
    <property type="entry name" value="SH3BP5"/>
</dbReference>
<keyword evidence="3" id="KW-0963">Cytoplasm</keyword>
<comment type="subcellular location">
    <subcellularLocation>
        <location evidence="3">Cytoplasmic granule</location>
    </subcellularLocation>
    <subcellularLocation>
        <location evidence="3">Golgi apparatus membrane</location>
    </subcellularLocation>
    <text evidence="3">Localizes to cytoplasmic granules and to Golgi apparatus membrane in growing oocytes. Co-localizes with rab-11.1 at Golgi apparatus membrane in embryos.</text>
</comment>
<dbReference type="GO" id="GO:0004860">
    <property type="term" value="F:protein kinase inhibitor activity"/>
    <property type="evidence" value="ECO:0007669"/>
    <property type="project" value="TreeGrafter"/>
</dbReference>
<keyword evidence="6" id="KW-1185">Reference proteome</keyword>
<keyword evidence="3" id="KW-0344">Guanine-nucleotide releasing factor</keyword>
<dbReference type="AlphaFoldDB" id="A0A9P1IIM1"/>
<reference evidence="5" key="1">
    <citation type="submission" date="2022-11" db="EMBL/GenBank/DDBJ databases">
        <authorList>
            <person name="Kikuchi T."/>
        </authorList>
    </citation>
    <scope>NUCLEOTIDE SEQUENCE</scope>
    <source>
        <strain evidence="5">PS1010</strain>
    </source>
</reference>
<comment type="subunit">
    <text evidence="3">Binds preferentially to the GDP-bound form of rab-11.1.</text>
</comment>
<feature type="coiled-coil region" evidence="4">
    <location>
        <begin position="9"/>
        <end position="43"/>
    </location>
</feature>
<keyword evidence="2 3" id="KW-0175">Coiled coil</keyword>
<organism evidence="5 6">
    <name type="scientific">Caenorhabditis angaria</name>
    <dbReference type="NCBI Taxonomy" id="860376"/>
    <lineage>
        <taxon>Eukaryota</taxon>
        <taxon>Metazoa</taxon>
        <taxon>Ecdysozoa</taxon>
        <taxon>Nematoda</taxon>
        <taxon>Chromadorea</taxon>
        <taxon>Rhabditida</taxon>
        <taxon>Rhabditina</taxon>
        <taxon>Rhabditomorpha</taxon>
        <taxon>Rhabditoidea</taxon>
        <taxon>Rhabditidae</taxon>
        <taxon>Peloderinae</taxon>
        <taxon>Caenorhabditis</taxon>
    </lineage>
</organism>
<dbReference type="GO" id="GO:0000139">
    <property type="term" value="C:Golgi membrane"/>
    <property type="evidence" value="ECO:0007669"/>
    <property type="project" value="UniProtKB-SubCell"/>
</dbReference>
<comment type="caution">
    <text evidence="5">The sequence shown here is derived from an EMBL/GenBank/DDBJ whole genome shotgun (WGS) entry which is preliminary data.</text>
</comment>
<sequence>MADNTLCSIREQLDNLNDATDNINTLEIRLDNAKKDFRETQSIFNKEMSGLSRKHSKHIAKSRIFFDLKAKENELKNSAQTAAENYKKKQIIHELSKQHLDELMRTSNIEEYSEVISQQIEMIHESENECEEAERIHETKIGDLLATESCLAKLEDEYRTSIKKSKQYYERKDYFMKKMKAQIELVTFLEDQIQNKKKSYSTSMRNLEIISEQIHFERSMNAENG</sequence>
<evidence type="ECO:0000313" key="5">
    <source>
        <dbReference type="EMBL" id="CAI5446207.1"/>
    </source>
</evidence>
<dbReference type="Proteomes" id="UP001152747">
    <property type="component" value="Unassembled WGS sequence"/>
</dbReference>
<evidence type="ECO:0000313" key="6">
    <source>
        <dbReference type="Proteomes" id="UP001152747"/>
    </source>
</evidence>
<dbReference type="GO" id="GO:0005085">
    <property type="term" value="F:guanyl-nucleotide exchange factor activity"/>
    <property type="evidence" value="ECO:0007669"/>
    <property type="project" value="UniProtKB-UniRule"/>
</dbReference>
<dbReference type="Pfam" id="PF05276">
    <property type="entry name" value="SH3BP5"/>
    <property type="match status" value="1"/>
</dbReference>
<dbReference type="GO" id="GO:0017124">
    <property type="term" value="F:SH3 domain binding"/>
    <property type="evidence" value="ECO:0007669"/>
    <property type="project" value="UniProtKB-UniRule"/>
</dbReference>
<evidence type="ECO:0000256" key="3">
    <source>
        <dbReference type="RuleBase" id="RU369054"/>
    </source>
</evidence>
<dbReference type="GO" id="GO:0035556">
    <property type="term" value="P:intracellular signal transduction"/>
    <property type="evidence" value="ECO:0007669"/>
    <property type="project" value="UniProtKB-UniRule"/>
</dbReference>
<dbReference type="EMBL" id="CANHGI010000003">
    <property type="protein sequence ID" value="CAI5446207.1"/>
    <property type="molecule type" value="Genomic_DNA"/>
</dbReference>
<comment type="similarity">
    <text evidence="1 3">Belongs to the SH3BP5 family.</text>
</comment>
<gene>
    <name evidence="5" type="ORF">CAMP_LOCUS8844</name>
</gene>
<accession>A0A9P1IIM1</accession>
<feature type="coiled-coil region" evidence="4">
    <location>
        <begin position="69"/>
        <end position="136"/>
    </location>
</feature>
<comment type="function">
    <text evidence="3">Guanine nucleotide exchange factor for Rab GTPase Rab-11.1.</text>
</comment>
<name>A0A9P1IIM1_9PELO</name>
<dbReference type="OrthoDB" id="446789at2759"/>
<proteinExistence type="inferred from homology"/>
<evidence type="ECO:0000256" key="1">
    <source>
        <dbReference type="ARBA" id="ARBA00007796"/>
    </source>
</evidence>
<evidence type="ECO:0000256" key="4">
    <source>
        <dbReference type="SAM" id="Coils"/>
    </source>
</evidence>
<dbReference type="PANTHER" id="PTHR19423">
    <property type="entry name" value="SH3 DOMAIN-BINDING PROTEIN 5"/>
    <property type="match status" value="1"/>
</dbReference>
<dbReference type="PANTHER" id="PTHR19423:SF2">
    <property type="entry name" value="GUANINE NUCLEOTIDE EXCHANGE FACTOR REI-1"/>
    <property type="match status" value="1"/>
</dbReference>
<evidence type="ECO:0000256" key="2">
    <source>
        <dbReference type="ARBA" id="ARBA00023054"/>
    </source>
</evidence>